<dbReference type="PROSITE" id="PS00018">
    <property type="entry name" value="EF_HAND_1"/>
    <property type="match status" value="3"/>
</dbReference>
<evidence type="ECO:0000313" key="7">
    <source>
        <dbReference type="Proteomes" id="UP000256970"/>
    </source>
</evidence>
<feature type="binding site" evidence="4">
    <location>
        <position position="66"/>
    </location>
    <ligand>
        <name>Ca(2+)</name>
        <dbReference type="ChEBI" id="CHEBI:29108"/>
        <label>1</label>
    </ligand>
</feature>
<keyword evidence="7" id="KW-1185">Reference proteome</keyword>
<dbReference type="InterPro" id="IPR008080">
    <property type="entry name" value="Parvalbumin"/>
</dbReference>
<keyword evidence="3 4" id="KW-0106">Calcium</keyword>
<dbReference type="Pfam" id="PF13202">
    <property type="entry name" value="EF-hand_5"/>
    <property type="match status" value="1"/>
</dbReference>
<dbReference type="AlphaFoldDB" id="A0A383VMX6"/>
<dbReference type="Gene3D" id="1.10.238.10">
    <property type="entry name" value="EF-hand"/>
    <property type="match status" value="2"/>
</dbReference>
<feature type="binding site" evidence="4">
    <location>
        <position position="123"/>
    </location>
    <ligand>
        <name>Ca(2+)</name>
        <dbReference type="ChEBI" id="CHEBI:29108"/>
        <label>1</label>
    </ligand>
</feature>
<protein>
    <recommendedName>
        <fullName evidence="5">EF-hand domain-containing protein</fullName>
    </recommendedName>
</protein>
<evidence type="ECO:0000256" key="3">
    <source>
        <dbReference type="ARBA" id="ARBA00022837"/>
    </source>
</evidence>
<sequence>MLFLRLHQSVATPHGAVARANVMISNRVLAPPPHFRKSAWMPTHETIDEQDRQKRVMIHTRFEDADQDRNGRIDMQELRSLLENACSDSLQGPLMQHWLSDAEVSRLMQRYDLDNSGDLSADEFEKLVNDGLLLDEKLSDYQAAFAAVDRDRSGELTADELSIALERLGWPDEKCALEHVEGLMAKYGAVDGKLGLGGFMALMKDNMLDAREVLSYLGARPESPTTTRAVIHAVAADDFKQVMRQEDLDAAVMRAAAGDRLLLLMAGTTWCSASRAIVQQIKALACAYPSLDVVMLWGNMNATTKELFRDQLLVRSTPALSLFQAGDLVRSTPAFFLFQAGDLVCHFSGADSARLEGELRRRIPLSAELPSSPIFGSLASDSDTE</sequence>
<dbReference type="Pfam" id="PF13499">
    <property type="entry name" value="EF-hand_7"/>
    <property type="match status" value="1"/>
</dbReference>
<feature type="binding site" evidence="4">
    <location>
        <position position="114"/>
    </location>
    <ligand>
        <name>Ca(2+)</name>
        <dbReference type="ChEBI" id="CHEBI:29108"/>
        <label>1</label>
    </ligand>
</feature>
<evidence type="ECO:0000256" key="4">
    <source>
        <dbReference type="PIRSR" id="PIRSR608080-1"/>
    </source>
</evidence>
<organism evidence="6 7">
    <name type="scientific">Tetradesmus obliquus</name>
    <name type="common">Green alga</name>
    <name type="synonym">Acutodesmus obliquus</name>
    <dbReference type="NCBI Taxonomy" id="3088"/>
    <lineage>
        <taxon>Eukaryota</taxon>
        <taxon>Viridiplantae</taxon>
        <taxon>Chlorophyta</taxon>
        <taxon>core chlorophytes</taxon>
        <taxon>Chlorophyceae</taxon>
        <taxon>CS clade</taxon>
        <taxon>Sphaeropleales</taxon>
        <taxon>Scenedesmaceae</taxon>
        <taxon>Tetradesmus</taxon>
    </lineage>
</organism>
<evidence type="ECO:0000256" key="1">
    <source>
        <dbReference type="ARBA" id="ARBA00009753"/>
    </source>
</evidence>
<dbReference type="SUPFAM" id="SSF52833">
    <property type="entry name" value="Thioredoxin-like"/>
    <property type="match status" value="1"/>
</dbReference>
<comment type="similarity">
    <text evidence="1">Belongs to the parvalbumin family.</text>
</comment>
<dbReference type="InterPro" id="IPR036249">
    <property type="entry name" value="Thioredoxin-like_sf"/>
</dbReference>
<dbReference type="EMBL" id="FNXT01000763">
    <property type="protein sequence ID" value="SZX66878.1"/>
    <property type="molecule type" value="Genomic_DNA"/>
</dbReference>
<dbReference type="STRING" id="3088.A0A383VMX6"/>
<dbReference type="Proteomes" id="UP000256970">
    <property type="component" value="Unassembled WGS sequence"/>
</dbReference>
<evidence type="ECO:0000256" key="2">
    <source>
        <dbReference type="ARBA" id="ARBA00022723"/>
    </source>
</evidence>
<dbReference type="GO" id="GO:0005509">
    <property type="term" value="F:calcium ion binding"/>
    <property type="evidence" value="ECO:0007669"/>
    <property type="project" value="InterPro"/>
</dbReference>
<dbReference type="InterPro" id="IPR011992">
    <property type="entry name" value="EF-hand-dom_pair"/>
</dbReference>
<dbReference type="PROSITE" id="PS50222">
    <property type="entry name" value="EF_HAND_2"/>
    <property type="match status" value="3"/>
</dbReference>
<dbReference type="InterPro" id="IPR002048">
    <property type="entry name" value="EF_hand_dom"/>
</dbReference>
<reference evidence="6 7" key="1">
    <citation type="submission" date="2016-10" db="EMBL/GenBank/DDBJ databases">
        <authorList>
            <person name="Cai Z."/>
        </authorList>
    </citation>
    <scope>NUCLEOTIDE SEQUENCE [LARGE SCALE GENOMIC DNA]</scope>
</reference>
<keyword evidence="2 4" id="KW-0479">Metal-binding</keyword>
<feature type="domain" description="EF-hand" evidence="5">
    <location>
        <begin position="53"/>
        <end position="88"/>
    </location>
</feature>
<evidence type="ECO:0000313" key="6">
    <source>
        <dbReference type="EMBL" id="SZX66878.1"/>
    </source>
</evidence>
<feature type="domain" description="EF-hand" evidence="5">
    <location>
        <begin position="99"/>
        <end position="134"/>
    </location>
</feature>
<proteinExistence type="inferred from homology"/>
<name>A0A383VMX6_TETOB</name>
<dbReference type="CDD" id="cd02947">
    <property type="entry name" value="TRX_family"/>
    <property type="match status" value="1"/>
</dbReference>
<feature type="binding site" evidence="4">
    <location>
        <position position="77"/>
    </location>
    <ligand>
        <name>Ca(2+)</name>
        <dbReference type="ChEBI" id="CHEBI:29108"/>
        <label>1</label>
    </ligand>
</feature>
<gene>
    <name evidence="6" type="ORF">BQ4739_LOCUS7310</name>
</gene>
<dbReference type="InterPro" id="IPR018247">
    <property type="entry name" value="EF_Hand_1_Ca_BS"/>
</dbReference>
<accession>A0A383VMX6</accession>
<feature type="binding site" evidence="4">
    <location>
        <position position="68"/>
    </location>
    <ligand>
        <name>Ca(2+)</name>
        <dbReference type="ChEBI" id="CHEBI:29108"/>
        <label>1</label>
    </ligand>
</feature>
<dbReference type="SUPFAM" id="SSF47473">
    <property type="entry name" value="EF-hand"/>
    <property type="match status" value="1"/>
</dbReference>
<evidence type="ECO:0000259" key="5">
    <source>
        <dbReference type="PROSITE" id="PS50222"/>
    </source>
</evidence>
<feature type="domain" description="EF-hand" evidence="5">
    <location>
        <begin position="136"/>
        <end position="171"/>
    </location>
</feature>
<dbReference type="PANTHER" id="PTHR11653:SF10">
    <property type="entry name" value="EF-HAND DOMAIN-CONTAINING PROTEIN"/>
    <property type="match status" value="1"/>
</dbReference>
<dbReference type="Gene3D" id="3.40.30.10">
    <property type="entry name" value="Glutaredoxin"/>
    <property type="match status" value="1"/>
</dbReference>
<dbReference type="PANTHER" id="PTHR11653">
    <property type="entry name" value="PARVALBUMIN ALPHA"/>
    <property type="match status" value="1"/>
</dbReference>
<feature type="binding site" evidence="4">
    <location>
        <position position="112"/>
    </location>
    <ligand>
        <name>Ca(2+)</name>
        <dbReference type="ChEBI" id="CHEBI:29108"/>
        <label>1</label>
    </ligand>
</feature>
<dbReference type="SMART" id="SM00054">
    <property type="entry name" value="EFh"/>
    <property type="match status" value="3"/>
</dbReference>